<dbReference type="SUPFAM" id="SSF53822">
    <property type="entry name" value="Periplasmic binding protein-like I"/>
    <property type="match status" value="1"/>
</dbReference>
<comment type="similarity">
    <text evidence="2">Belongs to the bacterial solute-binding protein 2 family.</text>
</comment>
<evidence type="ECO:0000313" key="5">
    <source>
        <dbReference type="EMBL" id="MFC5515817.1"/>
    </source>
</evidence>
<comment type="subcellular location">
    <subcellularLocation>
        <location evidence="1">Cell envelope</location>
    </subcellularLocation>
</comment>
<dbReference type="InterPro" id="IPR028082">
    <property type="entry name" value="Peripla_BP_I"/>
</dbReference>
<protein>
    <submittedName>
        <fullName evidence="5">Sugar ABC transporter substrate-binding protein</fullName>
    </submittedName>
</protein>
<feature type="domain" description="Periplasmic binding protein" evidence="4">
    <location>
        <begin position="44"/>
        <end position="304"/>
    </location>
</feature>
<proteinExistence type="inferred from homology"/>
<evidence type="ECO:0000256" key="2">
    <source>
        <dbReference type="ARBA" id="ARBA00007639"/>
    </source>
</evidence>
<dbReference type="Pfam" id="PF13407">
    <property type="entry name" value="Peripla_BP_4"/>
    <property type="match status" value="1"/>
</dbReference>
<evidence type="ECO:0000256" key="1">
    <source>
        <dbReference type="ARBA" id="ARBA00004196"/>
    </source>
</evidence>
<gene>
    <name evidence="5" type="ORF">ACFPP9_08560</name>
</gene>
<keyword evidence="6" id="KW-1185">Reference proteome</keyword>
<evidence type="ECO:0000259" key="4">
    <source>
        <dbReference type="Pfam" id="PF13407"/>
    </source>
</evidence>
<evidence type="ECO:0000313" key="6">
    <source>
        <dbReference type="Proteomes" id="UP001596150"/>
    </source>
</evidence>
<comment type="caution">
    <text evidence="5">The sequence shown here is derived from an EMBL/GenBank/DDBJ whole genome shotgun (WGS) entry which is preliminary data.</text>
</comment>
<keyword evidence="3" id="KW-0732">Signal</keyword>
<dbReference type="CDD" id="cd06305">
    <property type="entry name" value="PBP1_methylthioribose_binding-like"/>
    <property type="match status" value="1"/>
</dbReference>
<accession>A0ABW0PVU6</accession>
<dbReference type="EMBL" id="JBHSML010000003">
    <property type="protein sequence ID" value="MFC5515817.1"/>
    <property type="molecule type" value="Genomic_DNA"/>
</dbReference>
<name>A0ABW0PVU6_9HYPH</name>
<reference evidence="6" key="1">
    <citation type="journal article" date="2019" name="Int. J. Syst. Evol. Microbiol.">
        <title>The Global Catalogue of Microorganisms (GCM) 10K type strain sequencing project: providing services to taxonomists for standard genome sequencing and annotation.</title>
        <authorList>
            <consortium name="The Broad Institute Genomics Platform"/>
            <consortium name="The Broad Institute Genome Sequencing Center for Infectious Disease"/>
            <person name="Wu L."/>
            <person name="Ma J."/>
        </authorList>
    </citation>
    <scope>NUCLEOTIDE SEQUENCE [LARGE SCALE GENOMIC DNA]</scope>
    <source>
        <strain evidence="6">KACC 12633</strain>
    </source>
</reference>
<dbReference type="RefSeq" id="WP_266341962.1">
    <property type="nucleotide sequence ID" value="NZ_JAPKNH010000001.1"/>
</dbReference>
<dbReference type="Gene3D" id="3.40.50.2300">
    <property type="match status" value="2"/>
</dbReference>
<dbReference type="PANTHER" id="PTHR46847:SF1">
    <property type="entry name" value="D-ALLOSE-BINDING PERIPLASMIC PROTEIN-RELATED"/>
    <property type="match status" value="1"/>
</dbReference>
<dbReference type="Proteomes" id="UP001596150">
    <property type="component" value="Unassembled WGS sequence"/>
</dbReference>
<sequence length="335" mass="35369">MTQSSFVSTLGRTLAGGLIGGISLLALAAGAASAQDLSLAGKTIGVAVVGTQHFWDREAFKGATEEIEKLGGTVVPTDGGRDNQVHANNHDVFITRKVDAVITILGDASVDPKLKALKAAGIPVFTVDHLSPEAVNNTASDNYFTGSQIGILLAKAIGGKGKVAVFNAFSGSLQFCGVRYDLWKYVLEDFPEIEIIKPELAEVFANSPEDARKQTLALLEQHPKGTLDAIHVACWDQPAIGVVQAIEEAGRAGDVVVTAVDAGPETLEIIAEKDSPFVANIAQQPYLIGKTAAENVARHFAGEKLLSQTFVPVIPVDGPEEAKRVYKQLGYGTIN</sequence>
<dbReference type="InterPro" id="IPR025997">
    <property type="entry name" value="SBP_2_dom"/>
</dbReference>
<organism evidence="5 6">
    <name type="scientific">Kaistia terrae</name>
    <dbReference type="NCBI Taxonomy" id="537017"/>
    <lineage>
        <taxon>Bacteria</taxon>
        <taxon>Pseudomonadati</taxon>
        <taxon>Pseudomonadota</taxon>
        <taxon>Alphaproteobacteria</taxon>
        <taxon>Hyphomicrobiales</taxon>
        <taxon>Kaistiaceae</taxon>
        <taxon>Kaistia</taxon>
    </lineage>
</organism>
<evidence type="ECO:0000256" key="3">
    <source>
        <dbReference type="ARBA" id="ARBA00022729"/>
    </source>
</evidence>
<dbReference type="PANTHER" id="PTHR46847">
    <property type="entry name" value="D-ALLOSE-BINDING PERIPLASMIC PROTEIN-RELATED"/>
    <property type="match status" value="1"/>
</dbReference>